<sequence>MAAGFDTSIYKVPEQPDPLNRLTGLLQMQGALQEQEIQRETLNRLRSEQAAGQAYQQAVGPDGQVDVNKLGGIIAKDPNAAYSASQALRDATSLRGGQIGNQQAGTDLGITRQNQISNGLAGLNSKPDLSEQDALGYLDQQVKAGVIPAEQGQQIAGEIKAIGGDRRRLREYVFNHYATVVGPAASAPTAVGVTSSGAPLVGTQGGLVRATTASTQNPAGVGGRAAPTGIQVGLAPGDAEARSATAKASADQGIKLQTQAEGIPTRKGMLANLEDAIDHFKPGKGAEWENVAKNFANRNILPTAFQFDPKSIASQEEFNKQATQLAQQQFQALGGTGTDSQLSSAFKSNPNSELSKMGNKQIIQLLKGNEDALAAKNAEWQKWQRQYGPNDYGAFQEAFNKTYNPRVYQAQYMTPEQIQDMRKNMSEKDQAQFLKDYVALKRQGYITFGGKPGAQ</sequence>
<dbReference type="AlphaFoldDB" id="C5B182"/>
<dbReference type="EMBL" id="CP001510">
    <property type="protein sequence ID" value="ACS41683.1"/>
    <property type="molecule type" value="Genomic_DNA"/>
</dbReference>
<gene>
    <name evidence="1" type="ordered locus">MexAM1_META1p4004</name>
</gene>
<keyword evidence="2" id="KW-1185">Reference proteome</keyword>
<accession>C5B182</accession>
<dbReference type="HOGENOM" id="CLU_547112_0_0_5"/>
<organism evidence="1 2">
    <name type="scientific">Methylorubrum extorquens (strain ATCC 14718 / DSM 1338 / JCM 2805 / NCIMB 9133 / AM1)</name>
    <name type="common">Methylobacterium extorquens</name>
    <dbReference type="NCBI Taxonomy" id="272630"/>
    <lineage>
        <taxon>Bacteria</taxon>
        <taxon>Pseudomonadati</taxon>
        <taxon>Pseudomonadota</taxon>
        <taxon>Alphaproteobacteria</taxon>
        <taxon>Hyphomicrobiales</taxon>
        <taxon>Methylobacteriaceae</taxon>
        <taxon>Methylorubrum</taxon>
    </lineage>
</organism>
<protein>
    <submittedName>
        <fullName evidence="1">Uncharacterized protein</fullName>
    </submittedName>
</protein>
<dbReference type="STRING" id="272630.MexAM1_META1p4004"/>
<evidence type="ECO:0000313" key="2">
    <source>
        <dbReference type="Proteomes" id="UP000009081"/>
    </source>
</evidence>
<dbReference type="KEGG" id="mea:Mex_1p4004"/>
<dbReference type="RefSeq" id="WP_015857197.1">
    <property type="nucleotide sequence ID" value="NC_012808.1"/>
</dbReference>
<dbReference type="eggNOG" id="ENOG5033NV7">
    <property type="taxonomic scope" value="Bacteria"/>
</dbReference>
<reference evidence="1 2" key="1">
    <citation type="journal article" date="2009" name="PLoS ONE">
        <title>Methylobacterium genome sequences: a reference blueprint to investigate microbial metabolism of C1 compounds from natural and industrial sources.</title>
        <authorList>
            <person name="Vuilleumier S."/>
            <person name="Chistoserdova L."/>
            <person name="Lee M.-C."/>
            <person name="Bringel F."/>
            <person name="Lajus A."/>
            <person name="Zhou Y."/>
            <person name="Gourion B."/>
            <person name="Barbe V."/>
            <person name="Chang J."/>
            <person name="Cruveiller S."/>
            <person name="Dossat C."/>
            <person name="Gillett W."/>
            <person name="Gruffaz C."/>
            <person name="Haugen E."/>
            <person name="Hourcade E."/>
            <person name="Levy R."/>
            <person name="Mangenot S."/>
            <person name="Muller E."/>
            <person name="Nadalig T."/>
            <person name="Pagni M."/>
            <person name="Penny C."/>
            <person name="Peyraud R."/>
            <person name="Robinson D.G."/>
            <person name="Roche D."/>
            <person name="Rouy Z."/>
            <person name="Saenampechek C."/>
            <person name="Salvignol G."/>
            <person name="Vallenet D."/>
            <person name="Wu Z."/>
            <person name="Marx C.J."/>
            <person name="Vorholt J.A."/>
            <person name="Olson M.V."/>
            <person name="Kaul R."/>
            <person name="Weissenbach J."/>
            <person name="Medigue C."/>
            <person name="Lidstrom M.E."/>
        </authorList>
    </citation>
    <scope>NUCLEOTIDE SEQUENCE [LARGE SCALE GENOMIC DNA]</scope>
    <source>
        <strain evidence="2">ATCC 14718 / DSM 1338 / JCM 2805 / NCIMB 9133 / AM1</strain>
    </source>
</reference>
<dbReference type="OrthoDB" id="7273080at2"/>
<name>C5B182_METEA</name>
<evidence type="ECO:0000313" key="1">
    <source>
        <dbReference type="EMBL" id="ACS41683.1"/>
    </source>
</evidence>
<dbReference type="Proteomes" id="UP000009081">
    <property type="component" value="Chromosome"/>
</dbReference>
<proteinExistence type="predicted"/>